<dbReference type="AlphaFoldDB" id="A0A562LHW6"/>
<dbReference type="EMBL" id="VLKL01000005">
    <property type="protein sequence ID" value="TWI07208.1"/>
    <property type="molecule type" value="Genomic_DNA"/>
</dbReference>
<dbReference type="NCBIfam" id="TIGR00282">
    <property type="entry name" value="TIGR00282 family metallophosphoesterase"/>
    <property type="match status" value="1"/>
</dbReference>
<feature type="binding site" evidence="6">
    <location>
        <position position="39"/>
    </location>
    <ligand>
        <name>Fe cation</name>
        <dbReference type="ChEBI" id="CHEBI:24875"/>
        <label>1</label>
    </ligand>
</feature>
<keyword evidence="3" id="KW-0408">Iron</keyword>
<keyword evidence="8" id="KW-1185">Reference proteome</keyword>
<comment type="similarity">
    <text evidence="4">Belongs to the YmdB-like family.</text>
</comment>
<dbReference type="PANTHER" id="PTHR36303:SF1">
    <property type="entry name" value="2',3'-CYCLIC-NUCLEOTIDE 2'-PHOSPHODIESTERASE"/>
    <property type="match status" value="1"/>
</dbReference>
<feature type="binding site" evidence="6">
    <location>
        <position position="178"/>
    </location>
    <ligand>
        <name>Fe cation</name>
        <dbReference type="ChEBI" id="CHEBI:24875"/>
        <label>2</label>
    </ligand>
</feature>
<reference evidence="7 8" key="1">
    <citation type="journal article" date="2015" name="Stand. Genomic Sci.">
        <title>Genomic Encyclopedia of Bacterial and Archaeal Type Strains, Phase III: the genomes of soil and plant-associated and newly described type strains.</title>
        <authorList>
            <person name="Whitman W.B."/>
            <person name="Woyke T."/>
            <person name="Klenk H.P."/>
            <person name="Zhou Y."/>
            <person name="Lilburn T.G."/>
            <person name="Beck B.J."/>
            <person name="De Vos P."/>
            <person name="Vandamme P."/>
            <person name="Eisen J.A."/>
            <person name="Garrity G."/>
            <person name="Hugenholtz P."/>
            <person name="Kyrpides N.C."/>
        </authorList>
    </citation>
    <scope>NUCLEOTIDE SEQUENCE [LARGE SCALE GENOMIC DNA]</scope>
    <source>
        <strain evidence="7 8">CGMCC 1.10947</strain>
    </source>
</reference>
<name>A0A562LHW6_9BRAD</name>
<feature type="binding site" evidence="6">
    <location>
        <position position="39"/>
    </location>
    <ligand>
        <name>Fe cation</name>
        <dbReference type="ChEBI" id="CHEBI:24875"/>
        <label>2</label>
    </ligand>
</feature>
<feature type="binding site" evidence="6">
    <location>
        <position position="40"/>
    </location>
    <ligand>
        <name>Fe cation</name>
        <dbReference type="ChEBI" id="CHEBI:24875"/>
        <label>1</label>
    </ligand>
</feature>
<dbReference type="PIRSF" id="PIRSF004789">
    <property type="entry name" value="DR1281"/>
    <property type="match status" value="1"/>
</dbReference>
<evidence type="ECO:0000256" key="6">
    <source>
        <dbReference type="PIRSR" id="PIRSR004789-51"/>
    </source>
</evidence>
<evidence type="ECO:0000256" key="2">
    <source>
        <dbReference type="ARBA" id="ARBA00022801"/>
    </source>
</evidence>
<keyword evidence="1 6" id="KW-0479">Metal-binding</keyword>
<dbReference type="Pfam" id="PF13277">
    <property type="entry name" value="YmdB"/>
    <property type="match status" value="1"/>
</dbReference>
<evidence type="ECO:0000256" key="5">
    <source>
        <dbReference type="PIRSR" id="PIRSR004789-50"/>
    </source>
</evidence>
<feature type="binding site" evidence="6">
    <location>
        <position position="67"/>
    </location>
    <ligand>
        <name>Fe cation</name>
        <dbReference type="ChEBI" id="CHEBI:24875"/>
        <label>2</label>
    </ligand>
</feature>
<feature type="binding site" evidence="6">
    <location>
        <position position="180"/>
    </location>
    <ligand>
        <name>Fe cation</name>
        <dbReference type="ChEBI" id="CHEBI:24875"/>
        <label>1</label>
    </ligand>
</feature>
<dbReference type="FunFam" id="3.60.21.10:FF:000016">
    <property type="entry name" value="Putative metallophosphoesterase"/>
    <property type="match status" value="1"/>
</dbReference>
<feature type="binding site" evidence="6">
    <location>
        <position position="8"/>
    </location>
    <ligand>
        <name>Fe cation</name>
        <dbReference type="ChEBI" id="CHEBI:24875"/>
        <label>1</label>
    </ligand>
</feature>
<evidence type="ECO:0000313" key="7">
    <source>
        <dbReference type="EMBL" id="TWI07208.1"/>
    </source>
</evidence>
<protein>
    <recommendedName>
        <fullName evidence="9">Metallophosphoesterase</fullName>
    </recommendedName>
</protein>
<proteinExistence type="inferred from homology"/>
<dbReference type="RefSeq" id="WP_060737136.1">
    <property type="nucleotide sequence ID" value="NZ_CP088014.1"/>
</dbReference>
<feature type="binding site" evidence="6">
    <location>
        <position position="153"/>
    </location>
    <ligand>
        <name>Fe cation</name>
        <dbReference type="ChEBI" id="CHEBI:24875"/>
        <label>2</label>
    </ligand>
</feature>
<feature type="active site" description="Proton donor" evidence="5">
    <location>
        <position position="68"/>
    </location>
</feature>
<evidence type="ECO:0000313" key="8">
    <source>
        <dbReference type="Proteomes" id="UP000317176"/>
    </source>
</evidence>
<dbReference type="Proteomes" id="UP000317176">
    <property type="component" value="Unassembled WGS sequence"/>
</dbReference>
<evidence type="ECO:0000256" key="3">
    <source>
        <dbReference type="ARBA" id="ARBA00023004"/>
    </source>
</evidence>
<dbReference type="InterPro" id="IPR005235">
    <property type="entry name" value="YmdB-like"/>
</dbReference>
<dbReference type="Gene3D" id="3.60.21.10">
    <property type="match status" value="1"/>
</dbReference>
<keyword evidence="2" id="KW-0378">Hydrolase</keyword>
<evidence type="ECO:0008006" key="9">
    <source>
        <dbReference type="Google" id="ProtNLM"/>
    </source>
</evidence>
<dbReference type="GO" id="GO:0004113">
    <property type="term" value="F:2',3'-cyclic-nucleotide 3'-phosphodiesterase activity"/>
    <property type="evidence" value="ECO:0007669"/>
    <property type="project" value="TreeGrafter"/>
</dbReference>
<organism evidence="7 8">
    <name type="scientific">Bradyrhizobium daqingense</name>
    <dbReference type="NCBI Taxonomy" id="993502"/>
    <lineage>
        <taxon>Bacteria</taxon>
        <taxon>Pseudomonadati</taxon>
        <taxon>Pseudomonadota</taxon>
        <taxon>Alphaproteobacteria</taxon>
        <taxon>Hyphomicrobiales</taxon>
        <taxon>Nitrobacteraceae</taxon>
        <taxon>Bradyrhizobium</taxon>
    </lineage>
</organism>
<dbReference type="GO" id="GO:0046872">
    <property type="term" value="F:metal ion binding"/>
    <property type="evidence" value="ECO:0007669"/>
    <property type="project" value="UniProtKB-KW"/>
</dbReference>
<dbReference type="SUPFAM" id="SSF56300">
    <property type="entry name" value="Metallo-dependent phosphatases"/>
    <property type="match status" value="1"/>
</dbReference>
<gene>
    <name evidence="7" type="ORF">IQ17_02597</name>
</gene>
<dbReference type="CDD" id="cd07382">
    <property type="entry name" value="MPP_DR1281"/>
    <property type="match status" value="1"/>
</dbReference>
<dbReference type="InterPro" id="IPR029052">
    <property type="entry name" value="Metallo-depent_PP-like"/>
</dbReference>
<evidence type="ECO:0000256" key="1">
    <source>
        <dbReference type="ARBA" id="ARBA00022723"/>
    </source>
</evidence>
<comment type="caution">
    <text evidence="7">The sequence shown here is derived from an EMBL/GenBank/DDBJ whole genome shotgun (WGS) entry which is preliminary data.</text>
</comment>
<accession>A0A562LHW6</accession>
<evidence type="ECO:0000256" key="4">
    <source>
        <dbReference type="ARBA" id="ARBA00061401"/>
    </source>
</evidence>
<dbReference type="PANTHER" id="PTHR36303">
    <property type="entry name" value="2',3'-CYCLIC-NUCLEOTIDE 2'-PHOSPHODIESTERASE"/>
    <property type="match status" value="1"/>
</dbReference>
<sequence length="274" mass="29121">MRILFVGDVVGRSGREAITEYLPGLVKDWSLDLVVVNGENSAGGFGITEAIYQEFLEAGADAVTLGNHSWDQREALVFIERADRLVRPANYPRGTPGRGAALVETKNGKHALVVNALGRVFMTPFDDPFAALERELGACPLGVAADAIVVDFHCEASSEKQGIGFFCDGRASLVVGTHTHVPTADHQILTGGTAYMTDAGMTGDYDSIIGMQKEEPLRRFTSGIPSARFEPAAGTATLSGVAVETDDATGLALKIAPVRMGGRLEPATPKFWLS</sequence>